<dbReference type="EMBL" id="CM017323">
    <property type="protein sequence ID" value="KAE8023745.1"/>
    <property type="molecule type" value="Genomic_DNA"/>
</dbReference>
<dbReference type="AlphaFoldDB" id="A0A5N6R4S0"/>
<evidence type="ECO:0000313" key="3">
    <source>
        <dbReference type="Proteomes" id="UP000327013"/>
    </source>
</evidence>
<reference evidence="2 3" key="1">
    <citation type="submission" date="2019-06" db="EMBL/GenBank/DDBJ databases">
        <title>A chromosomal-level reference genome of Carpinus fangiana (Coryloideae, Betulaceae).</title>
        <authorList>
            <person name="Yang X."/>
            <person name="Wang Z."/>
            <person name="Zhang L."/>
            <person name="Hao G."/>
            <person name="Liu J."/>
            <person name="Yang Y."/>
        </authorList>
    </citation>
    <scope>NUCLEOTIDE SEQUENCE [LARGE SCALE GENOMIC DNA]</scope>
    <source>
        <strain evidence="2">Cfa_2016G</strain>
        <tissue evidence="2">Leaf</tissue>
    </source>
</reference>
<sequence length="81" mass="8624">MQGLSLPFSKITINVGEQQHEGQTDISLVPTRGRPYNPPSSHVWDPLCHPPAGEIPPPWVVATGRTPPPTGGGSLPSHGWV</sequence>
<feature type="region of interest" description="Disordered" evidence="1">
    <location>
        <begin position="58"/>
        <end position="81"/>
    </location>
</feature>
<evidence type="ECO:0000313" key="2">
    <source>
        <dbReference type="EMBL" id="KAE8023745.1"/>
    </source>
</evidence>
<proteinExistence type="predicted"/>
<name>A0A5N6R4S0_9ROSI</name>
<keyword evidence="3" id="KW-1185">Reference proteome</keyword>
<protein>
    <submittedName>
        <fullName evidence="2">Uncharacterized protein</fullName>
    </submittedName>
</protein>
<organism evidence="2 3">
    <name type="scientific">Carpinus fangiana</name>
    <dbReference type="NCBI Taxonomy" id="176857"/>
    <lineage>
        <taxon>Eukaryota</taxon>
        <taxon>Viridiplantae</taxon>
        <taxon>Streptophyta</taxon>
        <taxon>Embryophyta</taxon>
        <taxon>Tracheophyta</taxon>
        <taxon>Spermatophyta</taxon>
        <taxon>Magnoliopsida</taxon>
        <taxon>eudicotyledons</taxon>
        <taxon>Gunneridae</taxon>
        <taxon>Pentapetalae</taxon>
        <taxon>rosids</taxon>
        <taxon>fabids</taxon>
        <taxon>Fagales</taxon>
        <taxon>Betulaceae</taxon>
        <taxon>Carpinus</taxon>
    </lineage>
</organism>
<dbReference type="Proteomes" id="UP000327013">
    <property type="component" value="Chromosome 3"/>
</dbReference>
<evidence type="ECO:0000256" key="1">
    <source>
        <dbReference type="SAM" id="MobiDB-lite"/>
    </source>
</evidence>
<accession>A0A5N6R4S0</accession>
<gene>
    <name evidence="2" type="ORF">FH972_009413</name>
</gene>